<keyword evidence="1" id="KW-0805">Transcription regulation</keyword>
<evidence type="ECO:0000259" key="5">
    <source>
        <dbReference type="PROSITE" id="PS51077"/>
    </source>
</evidence>
<dbReference type="KEGG" id="rme:Rmet_4394"/>
<dbReference type="GO" id="GO:0045892">
    <property type="term" value="P:negative regulation of DNA-templated transcription"/>
    <property type="evidence" value="ECO:0007669"/>
    <property type="project" value="TreeGrafter"/>
</dbReference>
<dbReference type="GO" id="GO:0003700">
    <property type="term" value="F:DNA-binding transcription factor activity"/>
    <property type="evidence" value="ECO:0007669"/>
    <property type="project" value="TreeGrafter"/>
</dbReference>
<evidence type="ECO:0000313" key="7">
    <source>
        <dbReference type="EMBL" id="ABF11259.1"/>
    </source>
</evidence>
<dbReference type="Proteomes" id="UP000002429">
    <property type="component" value="Plasmid megaplasmid"/>
</dbReference>
<dbReference type="InterPro" id="IPR014757">
    <property type="entry name" value="Tscrpt_reg_IclR_C"/>
</dbReference>
<evidence type="ECO:0000259" key="6">
    <source>
        <dbReference type="PROSITE" id="PS51078"/>
    </source>
</evidence>
<proteinExistence type="predicted"/>
<evidence type="ECO:0000256" key="1">
    <source>
        <dbReference type="ARBA" id="ARBA00023015"/>
    </source>
</evidence>
<dbReference type="SUPFAM" id="SSF46785">
    <property type="entry name" value="Winged helix' DNA-binding domain"/>
    <property type="match status" value="1"/>
</dbReference>
<dbReference type="AlphaFoldDB" id="Q1LF17"/>
<dbReference type="InterPro" id="IPR029016">
    <property type="entry name" value="GAF-like_dom_sf"/>
</dbReference>
<dbReference type="InterPro" id="IPR036390">
    <property type="entry name" value="WH_DNA-bd_sf"/>
</dbReference>
<dbReference type="Gene3D" id="3.30.450.40">
    <property type="match status" value="1"/>
</dbReference>
<organism evidence="7 8">
    <name type="scientific">Cupriavidus metallidurans (strain ATCC 43123 / DSM 2839 / NBRC 102507 / CH34)</name>
    <name type="common">Ralstonia metallidurans</name>
    <dbReference type="NCBI Taxonomy" id="266264"/>
    <lineage>
        <taxon>Bacteria</taxon>
        <taxon>Pseudomonadati</taxon>
        <taxon>Pseudomonadota</taxon>
        <taxon>Betaproteobacteria</taxon>
        <taxon>Burkholderiales</taxon>
        <taxon>Burkholderiaceae</taxon>
        <taxon>Cupriavidus</taxon>
    </lineage>
</organism>
<dbReference type="HOGENOM" id="CLU_062618_3_1_4"/>
<keyword evidence="2" id="KW-0238">DNA-binding</keyword>
<evidence type="ECO:0000256" key="2">
    <source>
        <dbReference type="ARBA" id="ARBA00023125"/>
    </source>
</evidence>
<sequence length="336" mass="36823">MAVPARMAEILTRHSKRGGCCCFDVAQTRSSLKSSRLREPALAALQPPSQPHRPDIRARATVRRVSDATFRRPKTPPAMPERPAPSAAKPSSMNVKTALRVIEIIETFARERRALSLSELARLLAVPASSCLALIRTLTSLGYLYETARRQGYYPTGRLLAMAQQIARHDPVLDRVHGTMSELRDATGETIVIGKLHEGQAVVYLDVLESPHAIRYIATAGERRELHANSIGKALLAAMDEAERATLLAQLPFQAFTSRTLTTPAALEADLQQARERGAYVNLSESMPDVGALAWPVRLSGECYAISIAGPVYRIEPHLDRYAPMLRAACAALEKT</sequence>
<dbReference type="Pfam" id="PF01614">
    <property type="entry name" value="IclR_C"/>
    <property type="match status" value="1"/>
</dbReference>
<keyword evidence="8" id="KW-1185">Reference proteome</keyword>
<feature type="domain" description="IclR-ED" evidence="6">
    <location>
        <begin position="158"/>
        <end position="336"/>
    </location>
</feature>
<keyword evidence="7" id="KW-0614">Plasmid</keyword>
<feature type="region of interest" description="Disordered" evidence="4">
    <location>
        <begin position="64"/>
        <end position="92"/>
    </location>
</feature>
<dbReference type="GO" id="GO:0003677">
    <property type="term" value="F:DNA binding"/>
    <property type="evidence" value="ECO:0007669"/>
    <property type="project" value="UniProtKB-KW"/>
</dbReference>
<accession>Q1LF17</accession>
<evidence type="ECO:0000256" key="3">
    <source>
        <dbReference type="ARBA" id="ARBA00023163"/>
    </source>
</evidence>
<dbReference type="PROSITE" id="PS51078">
    <property type="entry name" value="ICLR_ED"/>
    <property type="match status" value="1"/>
</dbReference>
<name>Q1LF17_CUPMC</name>
<protein>
    <submittedName>
        <fullName evidence="7">Transcriptional regulator, IclR family</fullName>
    </submittedName>
</protein>
<dbReference type="Gene3D" id="1.10.10.10">
    <property type="entry name" value="Winged helix-like DNA-binding domain superfamily/Winged helix DNA-binding domain"/>
    <property type="match status" value="1"/>
</dbReference>
<keyword evidence="3" id="KW-0804">Transcription</keyword>
<dbReference type="InterPro" id="IPR036388">
    <property type="entry name" value="WH-like_DNA-bd_sf"/>
</dbReference>
<dbReference type="InterPro" id="IPR050707">
    <property type="entry name" value="HTH_MetabolicPath_Reg"/>
</dbReference>
<dbReference type="eggNOG" id="COG1414">
    <property type="taxonomic scope" value="Bacteria"/>
</dbReference>
<dbReference type="PANTHER" id="PTHR30136">
    <property type="entry name" value="HELIX-TURN-HELIX TRANSCRIPTIONAL REGULATOR, ICLR FAMILY"/>
    <property type="match status" value="1"/>
</dbReference>
<dbReference type="SMART" id="SM00346">
    <property type="entry name" value="HTH_ICLR"/>
    <property type="match status" value="1"/>
</dbReference>
<dbReference type="EMBL" id="CP000353">
    <property type="protein sequence ID" value="ABF11259.1"/>
    <property type="molecule type" value="Genomic_DNA"/>
</dbReference>
<evidence type="ECO:0000313" key="8">
    <source>
        <dbReference type="Proteomes" id="UP000002429"/>
    </source>
</evidence>
<dbReference type="PANTHER" id="PTHR30136:SF35">
    <property type="entry name" value="HTH-TYPE TRANSCRIPTIONAL REGULATOR RV1719"/>
    <property type="match status" value="1"/>
</dbReference>
<evidence type="ECO:0000256" key="4">
    <source>
        <dbReference type="SAM" id="MobiDB-lite"/>
    </source>
</evidence>
<reference evidence="8" key="1">
    <citation type="journal article" date="2010" name="PLoS ONE">
        <title>The complete genome sequence of Cupriavidus metallidurans strain CH34, a master survivalist in harsh and anthropogenic environments.</title>
        <authorList>
            <person name="Janssen P.J."/>
            <person name="Van Houdt R."/>
            <person name="Moors H."/>
            <person name="Monsieurs P."/>
            <person name="Morin N."/>
            <person name="Michaux A."/>
            <person name="Benotmane M.A."/>
            <person name="Leys N."/>
            <person name="Vallaeys T."/>
            <person name="Lapidus A."/>
            <person name="Monchy S."/>
            <person name="Medigue C."/>
            <person name="Taghavi S."/>
            <person name="McCorkle S."/>
            <person name="Dunn J."/>
            <person name="van der Lelie D."/>
            <person name="Mergeay M."/>
        </authorList>
    </citation>
    <scope>NUCLEOTIDE SEQUENCE [LARGE SCALE GENOMIC DNA]</scope>
    <source>
        <strain evidence="8">ATCC 43123 / DSM 2839 / NBRC 102507 / CH34</strain>
    </source>
</reference>
<feature type="domain" description="HTH iclR-type" evidence="5">
    <location>
        <begin position="95"/>
        <end position="158"/>
    </location>
</feature>
<dbReference type="Pfam" id="PF09339">
    <property type="entry name" value="HTH_IclR"/>
    <property type="match status" value="1"/>
</dbReference>
<dbReference type="SUPFAM" id="SSF55781">
    <property type="entry name" value="GAF domain-like"/>
    <property type="match status" value="1"/>
</dbReference>
<dbReference type="InterPro" id="IPR005471">
    <property type="entry name" value="Tscrpt_reg_IclR_N"/>
</dbReference>
<gene>
    <name evidence="7" type="ordered locus">Rmet_4394</name>
</gene>
<geneLocation type="plasmid" evidence="7 8">
    <name>megaplasmid</name>
</geneLocation>
<dbReference type="PROSITE" id="PS51077">
    <property type="entry name" value="HTH_ICLR"/>
    <property type="match status" value="1"/>
</dbReference>